<reference evidence="8 9" key="1">
    <citation type="journal article" date="2019" name="Int. J. Syst. Evol. Microbiol.">
        <title>The Global Catalogue of Microorganisms (GCM) 10K type strain sequencing project: providing services to taxonomists for standard genome sequencing and annotation.</title>
        <authorList>
            <consortium name="The Broad Institute Genomics Platform"/>
            <consortium name="The Broad Institute Genome Sequencing Center for Infectious Disease"/>
            <person name="Wu L."/>
            <person name="Ma J."/>
        </authorList>
    </citation>
    <scope>NUCLEOTIDE SEQUENCE [LARGE SCALE GENOMIC DNA]</scope>
    <source>
        <strain evidence="8 9">JCM 16365</strain>
    </source>
</reference>
<dbReference type="PIRSF" id="PIRSF002756">
    <property type="entry name" value="PstS"/>
    <property type="match status" value="1"/>
</dbReference>
<dbReference type="EMBL" id="BAAARI010000010">
    <property type="protein sequence ID" value="GAA2575216.1"/>
    <property type="molecule type" value="Genomic_DNA"/>
</dbReference>
<evidence type="ECO:0000259" key="7">
    <source>
        <dbReference type="Pfam" id="PF12849"/>
    </source>
</evidence>
<feature type="chain" id="PRO_5047123296" description="Phosphate-binding protein" evidence="6">
    <location>
        <begin position="22"/>
        <end position="370"/>
    </location>
</feature>
<dbReference type="CDD" id="cd13565">
    <property type="entry name" value="PBP2_PstS"/>
    <property type="match status" value="1"/>
</dbReference>
<keyword evidence="6" id="KW-0732">Signal</keyword>
<feature type="signal peptide" evidence="6">
    <location>
        <begin position="1"/>
        <end position="21"/>
    </location>
</feature>
<dbReference type="InterPro" id="IPR050962">
    <property type="entry name" value="Phosphate-bind_PstS"/>
</dbReference>
<feature type="compositionally biased region" description="Low complexity" evidence="5">
    <location>
        <begin position="28"/>
        <end position="44"/>
    </location>
</feature>
<keyword evidence="3 4" id="KW-0592">Phosphate transport</keyword>
<organism evidence="8 9">
    <name type="scientific">Microbacterium binotii</name>
    <dbReference type="NCBI Taxonomy" id="462710"/>
    <lineage>
        <taxon>Bacteria</taxon>
        <taxon>Bacillati</taxon>
        <taxon>Actinomycetota</taxon>
        <taxon>Actinomycetes</taxon>
        <taxon>Micrococcales</taxon>
        <taxon>Microbacteriaceae</taxon>
        <taxon>Microbacterium</taxon>
    </lineage>
</organism>
<dbReference type="InterPro" id="IPR005673">
    <property type="entry name" value="ABC_phos-bd_PstS"/>
</dbReference>
<comment type="similarity">
    <text evidence="1 4">Belongs to the PstS family.</text>
</comment>
<dbReference type="Gene3D" id="3.40.190.10">
    <property type="entry name" value="Periplasmic binding protein-like II"/>
    <property type="match status" value="2"/>
</dbReference>
<dbReference type="RefSeq" id="WP_344227910.1">
    <property type="nucleotide sequence ID" value="NZ_BAAARI010000010.1"/>
</dbReference>
<evidence type="ECO:0000313" key="8">
    <source>
        <dbReference type="EMBL" id="GAA2575216.1"/>
    </source>
</evidence>
<name>A0ABN3PEC3_9MICO</name>
<accession>A0ABN3PEC3</accession>
<comment type="caution">
    <text evidence="8">The sequence shown here is derived from an EMBL/GenBank/DDBJ whole genome shotgun (WGS) entry which is preliminary data.</text>
</comment>
<dbReference type="Proteomes" id="UP001500274">
    <property type="component" value="Unassembled WGS sequence"/>
</dbReference>
<dbReference type="InterPro" id="IPR024370">
    <property type="entry name" value="PBP_domain"/>
</dbReference>
<dbReference type="SUPFAM" id="SSF53850">
    <property type="entry name" value="Periplasmic binding protein-like II"/>
    <property type="match status" value="1"/>
</dbReference>
<protein>
    <recommendedName>
        <fullName evidence="4">Phosphate-binding protein</fullName>
    </recommendedName>
</protein>
<evidence type="ECO:0000256" key="4">
    <source>
        <dbReference type="PIRNR" id="PIRNR002756"/>
    </source>
</evidence>
<gene>
    <name evidence="8" type="primary">pstS_2</name>
    <name evidence="8" type="ORF">GCM10009862_13030</name>
</gene>
<evidence type="ECO:0000256" key="3">
    <source>
        <dbReference type="ARBA" id="ARBA00022592"/>
    </source>
</evidence>
<evidence type="ECO:0000313" key="9">
    <source>
        <dbReference type="Proteomes" id="UP001500274"/>
    </source>
</evidence>
<sequence length="370" mass="37455">MKITRIAQVGAIAAIAALALAGCAANETPAGTESSAGSESSLPTGLSGTLNGSGATSQQVAIQSWTQLLQTANADLTVNYDPQGSGTGRESFQSGAVQFAGSDRAFKKDEITAGPFSACAPDSGLVEIPAYVSPIAIIFNVEGVDELNLDPATIAGIFAGTITNWNDPAIAATNTDAKLPDLAITPVHRSDKSGTTGNFTDYLSKTDAAGWTYGSVEEWPISGGEAAQGTSGVVNAVKGGNGTIGYADSSQAEGISSVAVKVGDDFVAHSAEGAATAVDASPFEDGRGDNDLAITIDRTTTEAGAYPVVLISYLIGCEKYTDAAAAKLVQGFFTTAISEEGQEAAAKNAGSAPISDTLRERAQKAIDAIS</sequence>
<dbReference type="PROSITE" id="PS51257">
    <property type="entry name" value="PROKAR_LIPOPROTEIN"/>
    <property type="match status" value="1"/>
</dbReference>
<evidence type="ECO:0000256" key="1">
    <source>
        <dbReference type="ARBA" id="ARBA00008725"/>
    </source>
</evidence>
<proteinExistence type="inferred from homology"/>
<keyword evidence="9" id="KW-1185">Reference proteome</keyword>
<feature type="domain" description="PBP" evidence="7">
    <location>
        <begin position="46"/>
        <end position="339"/>
    </location>
</feature>
<dbReference type="PANTHER" id="PTHR42996">
    <property type="entry name" value="PHOSPHATE-BINDING PROTEIN PSTS"/>
    <property type="match status" value="1"/>
</dbReference>
<keyword evidence="2 4" id="KW-0813">Transport</keyword>
<feature type="region of interest" description="Disordered" evidence="5">
    <location>
        <begin position="28"/>
        <end position="51"/>
    </location>
</feature>
<dbReference type="PANTHER" id="PTHR42996:SF1">
    <property type="entry name" value="PHOSPHATE-BINDING PROTEIN PSTS"/>
    <property type="match status" value="1"/>
</dbReference>
<evidence type="ECO:0000256" key="6">
    <source>
        <dbReference type="SAM" id="SignalP"/>
    </source>
</evidence>
<evidence type="ECO:0000256" key="5">
    <source>
        <dbReference type="SAM" id="MobiDB-lite"/>
    </source>
</evidence>
<evidence type="ECO:0000256" key="2">
    <source>
        <dbReference type="ARBA" id="ARBA00022448"/>
    </source>
</evidence>
<dbReference type="NCBIfam" id="TIGR00975">
    <property type="entry name" value="3a0107s03"/>
    <property type="match status" value="1"/>
</dbReference>
<dbReference type="Pfam" id="PF12849">
    <property type="entry name" value="PBP_like_2"/>
    <property type="match status" value="1"/>
</dbReference>